<gene>
    <name evidence="2" type="ORF">DCG58_02810</name>
</gene>
<reference evidence="2 3" key="1">
    <citation type="journal article" date="2018" name="Nat. Biotechnol.">
        <title>A standardized bacterial taxonomy based on genome phylogeny substantially revises the tree of life.</title>
        <authorList>
            <person name="Parks D.H."/>
            <person name="Chuvochina M."/>
            <person name="Waite D.W."/>
            <person name="Rinke C."/>
            <person name="Skarshewski A."/>
            <person name="Chaumeil P.A."/>
            <person name="Hugenholtz P."/>
        </authorList>
    </citation>
    <scope>NUCLEOTIDE SEQUENCE [LARGE SCALE GENOMIC DNA]</scope>
    <source>
        <strain evidence="2">UBA8733</strain>
    </source>
</reference>
<keyword evidence="1" id="KW-1133">Transmembrane helix</keyword>
<name>A0A3B9GUX2_9PROT</name>
<evidence type="ECO:0000313" key="3">
    <source>
        <dbReference type="Proteomes" id="UP000259610"/>
    </source>
</evidence>
<feature type="transmembrane region" description="Helical" evidence="1">
    <location>
        <begin position="36"/>
        <end position="59"/>
    </location>
</feature>
<dbReference type="EMBL" id="DMAN01000056">
    <property type="protein sequence ID" value="HAE26066.1"/>
    <property type="molecule type" value="Genomic_DNA"/>
</dbReference>
<comment type="caution">
    <text evidence="2">The sequence shown here is derived from an EMBL/GenBank/DDBJ whole genome shotgun (WGS) entry which is preliminary data.</text>
</comment>
<keyword evidence="1" id="KW-0812">Transmembrane</keyword>
<protein>
    <submittedName>
        <fullName evidence="2">Uncharacterized protein</fullName>
    </submittedName>
</protein>
<dbReference type="Proteomes" id="UP000259610">
    <property type="component" value="Unassembled WGS sequence"/>
</dbReference>
<evidence type="ECO:0000256" key="1">
    <source>
        <dbReference type="SAM" id="Phobius"/>
    </source>
</evidence>
<feature type="transmembrane region" description="Helical" evidence="1">
    <location>
        <begin position="7"/>
        <end position="24"/>
    </location>
</feature>
<evidence type="ECO:0000313" key="2">
    <source>
        <dbReference type="EMBL" id="HAE26066.1"/>
    </source>
</evidence>
<organism evidence="2 3">
    <name type="scientific">Hyphomonas adhaerens</name>
    <dbReference type="NCBI Taxonomy" id="81029"/>
    <lineage>
        <taxon>Bacteria</taxon>
        <taxon>Pseudomonadati</taxon>
        <taxon>Pseudomonadota</taxon>
        <taxon>Alphaproteobacteria</taxon>
        <taxon>Hyphomonadales</taxon>
        <taxon>Hyphomonadaceae</taxon>
        <taxon>Hyphomonas</taxon>
    </lineage>
</organism>
<keyword evidence="1" id="KW-0472">Membrane</keyword>
<dbReference type="AlphaFoldDB" id="A0A3B9GUX2"/>
<proteinExistence type="predicted"/>
<accession>A0A3B9GUX2</accession>
<sequence length="268" mass="29994">MGGPQVALAVLAIPAVGFLLHWSIDGARQAADEIHMWVIYGLAATGIVFATIFLWNLLWSPYRVERDRRKSLEAEVSKLQERITPKVRLALKPWAAEIDIGSSVTTMGGQIQTIFTMEDYAVRIVCRNLTSETLSGVRAFLIGAQRIDPDGAAEDLLIRDEIELPWSIKAEPPQDGEQLRPDSEREIFVLTVRPGGVMTPYLERKALNAIPAKYHQMFFGPHRFRLRVGVYAMSGGPAFIEFDVRNNNPADQQKRPDMGLVDLEVRPA</sequence>